<reference evidence="1 2" key="1">
    <citation type="submission" date="2017-06" db="EMBL/GenBank/DDBJ databases">
        <title>Draft genome sequence of a variant of Elsinoe murrayae.</title>
        <authorList>
            <person name="Cheng Q."/>
        </authorList>
    </citation>
    <scope>NUCLEOTIDE SEQUENCE [LARGE SCALE GENOMIC DNA]</scope>
    <source>
        <strain evidence="1 2">CQ-2017a</strain>
    </source>
</reference>
<name>A0A2K1QKT1_9PEZI</name>
<accession>A0A2K1QKT1</accession>
<dbReference type="Proteomes" id="UP000243797">
    <property type="component" value="Unassembled WGS sequence"/>
</dbReference>
<organism evidence="1 2">
    <name type="scientific">Sphaceloma murrayae</name>
    <dbReference type="NCBI Taxonomy" id="2082308"/>
    <lineage>
        <taxon>Eukaryota</taxon>
        <taxon>Fungi</taxon>
        <taxon>Dikarya</taxon>
        <taxon>Ascomycota</taxon>
        <taxon>Pezizomycotina</taxon>
        <taxon>Dothideomycetes</taxon>
        <taxon>Dothideomycetidae</taxon>
        <taxon>Myriangiales</taxon>
        <taxon>Elsinoaceae</taxon>
        <taxon>Sphaceloma</taxon>
    </lineage>
</organism>
<keyword evidence="2" id="KW-1185">Reference proteome</keyword>
<evidence type="ECO:0000313" key="2">
    <source>
        <dbReference type="Proteomes" id="UP000243797"/>
    </source>
</evidence>
<dbReference type="AlphaFoldDB" id="A0A2K1QKT1"/>
<proteinExistence type="predicted"/>
<gene>
    <name evidence="1" type="ORF">CAC42_791</name>
</gene>
<protein>
    <submittedName>
        <fullName evidence="1">Uncharacterized protein</fullName>
    </submittedName>
</protein>
<comment type="caution">
    <text evidence="1">The sequence shown here is derived from an EMBL/GenBank/DDBJ whole genome shotgun (WGS) entry which is preliminary data.</text>
</comment>
<evidence type="ECO:0000313" key="1">
    <source>
        <dbReference type="EMBL" id="PNS15532.1"/>
    </source>
</evidence>
<sequence>MTEAQSDPTVDVGITEDFVAEGNWVTGITGVVGDTPESETDFEVREDDLVKLLPVCRLDVDPDLVGFSDSVEELLLGIRPEELSDALELLAPPVPDLLVVDEPLETVLWDVVISPPLDTVLLRVETFSLEDQNLLLLLVAVEVVPPEELGFGDTDPDPDRLNVDIELPVELPTVSMVDLVVVLVPCWALLVCDLFPVLLAPITLDVLDTPPEMLDLLPRALDLSVVDPLGVEDCEPLPKDEFGRVVSFVEREVSVVRPEDRPEEPKLVLLELVPDKWDIVDDPCDSVELVTLPPVVIGNLPDGRRTIMPESQSGLSVAAPSALFSAQIPSFS</sequence>
<dbReference type="InParanoid" id="A0A2K1QKT1"/>
<dbReference type="EMBL" id="NKHZ01000070">
    <property type="protein sequence ID" value="PNS15532.1"/>
    <property type="molecule type" value="Genomic_DNA"/>
</dbReference>